<gene>
    <name evidence="1" type="ORF">DOK78_003068</name>
</gene>
<organism evidence="1 2">
    <name type="scientific">Candidatus Enterococcus lowellii</name>
    <dbReference type="NCBI Taxonomy" id="2230877"/>
    <lineage>
        <taxon>Bacteria</taxon>
        <taxon>Bacillati</taxon>
        <taxon>Bacillota</taxon>
        <taxon>Bacilli</taxon>
        <taxon>Lactobacillales</taxon>
        <taxon>Enterococcaceae</taxon>
        <taxon>Enterococcus</taxon>
    </lineage>
</organism>
<name>A0ABZ2SVC9_9ENTE</name>
<evidence type="ECO:0008006" key="3">
    <source>
        <dbReference type="Google" id="ProtNLM"/>
    </source>
</evidence>
<dbReference type="InterPro" id="IPR009921">
    <property type="entry name" value="YehS-like"/>
</dbReference>
<dbReference type="Proteomes" id="UP000664701">
    <property type="component" value="Chromosome"/>
</dbReference>
<evidence type="ECO:0000313" key="1">
    <source>
        <dbReference type="EMBL" id="WYJ78411.1"/>
    </source>
</evidence>
<evidence type="ECO:0000313" key="2">
    <source>
        <dbReference type="Proteomes" id="UP000664701"/>
    </source>
</evidence>
<dbReference type="PANTHER" id="PTHR37805:SF1">
    <property type="entry name" value="CYTOPLASMIC PROTEIN"/>
    <property type="match status" value="1"/>
</dbReference>
<dbReference type="Pfam" id="PF07308">
    <property type="entry name" value="DUF1456"/>
    <property type="match status" value="2"/>
</dbReference>
<keyword evidence="2" id="KW-1185">Reference proteome</keyword>
<proteinExistence type="predicted"/>
<dbReference type="EMBL" id="CP147251">
    <property type="protein sequence ID" value="WYJ78411.1"/>
    <property type="molecule type" value="Genomic_DNA"/>
</dbReference>
<protein>
    <recommendedName>
        <fullName evidence="3">Cytoplasmic protein</fullName>
    </recommendedName>
</protein>
<dbReference type="RefSeq" id="WP_207871525.1">
    <property type="nucleotide sequence ID" value="NZ_CP147251.1"/>
</dbReference>
<dbReference type="PANTHER" id="PTHR37805">
    <property type="entry name" value="CYTOPLASMIC PROTEIN-RELATED"/>
    <property type="match status" value="1"/>
</dbReference>
<reference evidence="1 2" key="1">
    <citation type="submission" date="2024-03" db="EMBL/GenBank/DDBJ databases">
        <title>The Genome Sequence of Enterococcus sp. DIV2402.</title>
        <authorList>
            <consortium name="The Broad Institute Genomics Platform"/>
            <consortium name="The Broad Institute Microbial Omics Core"/>
            <consortium name="The Broad Institute Genomic Center for Infectious Diseases"/>
            <person name="Earl A."/>
            <person name="Manson A."/>
            <person name="Gilmore M."/>
            <person name="Schwartman J."/>
            <person name="Shea T."/>
            <person name="Abouelleil A."/>
            <person name="Cao P."/>
            <person name="Chapman S."/>
            <person name="Cusick C."/>
            <person name="Young S."/>
            <person name="Neafsey D."/>
            <person name="Nusbaum C."/>
            <person name="Birren B."/>
        </authorList>
    </citation>
    <scope>NUCLEOTIDE SEQUENCE [LARGE SCALE GENOMIC DNA]</scope>
    <source>
        <strain evidence="1 2">DIV2402</strain>
    </source>
</reference>
<sequence length="158" mass="18163">MNHNDRLTRLRYALDIKDNDMIKIFALGGVTVTKEEVREMLKKKDEENYELELTNENFERFLNGMITSQRGVREGAPEPVLELHNGNANNLLLKKLKIALSLTSEDMLEILALAGVNVSKGELGAILRKEGHRNYKPCLDKYARNFLKGLMLEYRKDK</sequence>
<accession>A0ABZ2SVC9</accession>